<reference evidence="3 4" key="1">
    <citation type="journal article" date="2012" name="Genome Biol.">
        <title>The genome of the polar eukaryotic microalga coccomyxa subellipsoidea reveals traits of cold adaptation.</title>
        <authorList>
            <person name="Blanc G."/>
            <person name="Agarkova I."/>
            <person name="Grimwood J."/>
            <person name="Kuo A."/>
            <person name="Brueggeman A."/>
            <person name="Dunigan D."/>
            <person name="Gurnon J."/>
            <person name="Ladunga I."/>
            <person name="Lindquist E."/>
            <person name="Lucas S."/>
            <person name="Pangilinan J."/>
            <person name="Proschold T."/>
            <person name="Salamov A."/>
            <person name="Schmutz J."/>
            <person name="Weeks D."/>
            <person name="Yamada T."/>
            <person name="Claverie J.M."/>
            <person name="Grigoriev I."/>
            <person name="Van Etten J."/>
            <person name="Lomsadze A."/>
            <person name="Borodovsky M."/>
        </authorList>
    </citation>
    <scope>NUCLEOTIDE SEQUENCE [LARGE SCALE GENOMIC DNA]</scope>
    <source>
        <strain evidence="3 4">C-169</strain>
    </source>
</reference>
<proteinExistence type="predicted"/>
<evidence type="ECO:0000256" key="1">
    <source>
        <dbReference type="SAM" id="MobiDB-lite"/>
    </source>
</evidence>
<accession>I0YYJ6</accession>
<keyword evidence="2" id="KW-1133">Transmembrane helix</keyword>
<feature type="compositionally biased region" description="Basic and acidic residues" evidence="1">
    <location>
        <begin position="8"/>
        <end position="18"/>
    </location>
</feature>
<keyword evidence="2" id="KW-0812">Transmembrane</keyword>
<sequence length="179" mass="20002">MSGNASKKLQELKDKMEQQDQELETAFEAGPSHQHEISMKGVGTFRIEEPESVRLLARKQRAQREDAAVDRYGICKMVGVVLIAAGIAIFLLWLLFSKSETQKMIPPTVGFQRPPMNASELQNVRPGNVCPEPEWLPEECLGSMRQKSKKTFDGCQLFFEETGYSLALLKACGIIVDSP</sequence>
<organism evidence="3 4">
    <name type="scientific">Coccomyxa subellipsoidea (strain C-169)</name>
    <name type="common">Green microalga</name>
    <dbReference type="NCBI Taxonomy" id="574566"/>
    <lineage>
        <taxon>Eukaryota</taxon>
        <taxon>Viridiplantae</taxon>
        <taxon>Chlorophyta</taxon>
        <taxon>core chlorophytes</taxon>
        <taxon>Trebouxiophyceae</taxon>
        <taxon>Trebouxiophyceae incertae sedis</taxon>
        <taxon>Coccomyxaceae</taxon>
        <taxon>Coccomyxa</taxon>
        <taxon>Coccomyxa subellipsoidea</taxon>
    </lineage>
</organism>
<gene>
    <name evidence="3" type="ORF">COCSUDRAFT_33082</name>
</gene>
<evidence type="ECO:0000256" key="2">
    <source>
        <dbReference type="SAM" id="Phobius"/>
    </source>
</evidence>
<feature type="region of interest" description="Disordered" evidence="1">
    <location>
        <begin position="1"/>
        <end position="33"/>
    </location>
</feature>
<feature type="transmembrane region" description="Helical" evidence="2">
    <location>
        <begin position="77"/>
        <end position="96"/>
    </location>
</feature>
<name>I0YYJ6_COCSC</name>
<dbReference type="OrthoDB" id="10332167at2759"/>
<protein>
    <submittedName>
        <fullName evidence="3">Uncharacterized protein</fullName>
    </submittedName>
</protein>
<dbReference type="AlphaFoldDB" id="I0YYJ6"/>
<dbReference type="GeneID" id="17041457"/>
<dbReference type="Proteomes" id="UP000007264">
    <property type="component" value="Unassembled WGS sequence"/>
</dbReference>
<dbReference type="RefSeq" id="XP_005648009.1">
    <property type="nucleotide sequence ID" value="XM_005647952.1"/>
</dbReference>
<evidence type="ECO:0000313" key="4">
    <source>
        <dbReference type="Proteomes" id="UP000007264"/>
    </source>
</evidence>
<evidence type="ECO:0000313" key="3">
    <source>
        <dbReference type="EMBL" id="EIE23465.1"/>
    </source>
</evidence>
<dbReference type="KEGG" id="csl:COCSUDRAFT_33082"/>
<comment type="caution">
    <text evidence="3">The sequence shown here is derived from an EMBL/GenBank/DDBJ whole genome shotgun (WGS) entry which is preliminary data.</text>
</comment>
<keyword evidence="4" id="KW-1185">Reference proteome</keyword>
<keyword evidence="2" id="KW-0472">Membrane</keyword>
<dbReference type="EMBL" id="AGSI01000007">
    <property type="protein sequence ID" value="EIE23465.1"/>
    <property type="molecule type" value="Genomic_DNA"/>
</dbReference>